<name>A0A836IPF4_9TRYP</name>
<proteinExistence type="predicted"/>
<dbReference type="OrthoDB" id="245090at2759"/>
<protein>
    <submittedName>
        <fullName evidence="1">Uncharacterized protein</fullName>
    </submittedName>
</protein>
<organism evidence="1 2">
    <name type="scientific">Porcisia hertigi</name>
    <dbReference type="NCBI Taxonomy" id="2761500"/>
    <lineage>
        <taxon>Eukaryota</taxon>
        <taxon>Discoba</taxon>
        <taxon>Euglenozoa</taxon>
        <taxon>Kinetoplastea</taxon>
        <taxon>Metakinetoplastina</taxon>
        <taxon>Trypanosomatida</taxon>
        <taxon>Trypanosomatidae</taxon>
        <taxon>Leishmaniinae</taxon>
        <taxon>Porcisia</taxon>
    </lineage>
</organism>
<sequence>MWISKARLAFRFSACRRSSTFFELYGRAESTEVRGAIPASQPSCSTAPADEEWNRFQALLERFQTHTYIHPGQAPARLCRETLKGLERLLASSPRRRSTTVRSLWRDALALWSHLPTHDVTAAADTASALLLSDQAQLGCHVCSQAASHPEYSRGLCNETELSGCLRLLTVHAMCACYSGEGVSVRWWTLLADSLEEAKRVISGSDKSRRAPIAHAMEVLAWSLDWLHHHSDISVKKALCALKTKLPRWLPLLFEEFNVATAESSSQSLAFLPPRWLLAMATHAESDRDVATLERLLRHALTKEQRYHGYTVFQLSSRVADILVRCFPDHPSAGRAVTVLGTALHCSSLSAYGKTRDGFATTVGVLAWMSGVQPYVAMRTLLRHHSADTAAKTQEQHGDLLTGNPHLNWRTALSFTMQQVEAANPHWRVYLPETLRLLSDAGKSKQFWSFLQEYNASDATANISVAASLSHVMQRSGRWWHAMEVLDLLASAHPPRDTIEDQLMTMACTDTLHVLLQAKRWQEALRVFLLLRDAFPPTASSLVSRLLTSMPTLAPWDTALAAASQRRLACDTTQIILRCVHAGASAALLTHYHQQRLAVPIFAQHGRWDLVRTIVEQRPTEVIFWHALVQAIVNCADVVDEPTATTAFPVPLPQSCVRDMAFVSSFARLCLQRGWLSLLSLHLLSPPASSQDTTTTPMSRLRVEYEHLLRFIQSNCRPPPDFVFTDSYVVHQLMSCVTNRRISVVVKLASAVASTKRQASTHLRIPYENLSAPRPEGDGTFVVRASSIRAATCLKEHCIVGSSSDIVVGYKVPAASLFASASGLLRVLNNNGVYSLAYHMSLASSGLYLLYPAHGSLSWYAFRLRVHLCLAVLPKAPHVPLLATSFFDRFAMRWRRGQGNRHEVEAVLVAEGGQEVRHAWRSFKTDLNAEGWGPVELEGGAGDMYHIVELHISRRAPTNEGDAMVADVMVFSCRQRSLKPLTADDDAAAAEWDL</sequence>
<dbReference type="RefSeq" id="XP_067755641.1">
    <property type="nucleotide sequence ID" value="XM_067903914.1"/>
</dbReference>
<dbReference type="AlphaFoldDB" id="A0A836IPF4"/>
<dbReference type="Proteomes" id="UP000674318">
    <property type="component" value="Unassembled WGS sequence"/>
</dbReference>
<dbReference type="EMBL" id="JAFJZO010000029">
    <property type="protein sequence ID" value="KAG5499423.1"/>
    <property type="molecule type" value="Genomic_DNA"/>
</dbReference>
<keyword evidence="2" id="KW-1185">Reference proteome</keyword>
<accession>A0A836IPF4</accession>
<comment type="caution">
    <text evidence="1">The sequence shown here is derived from an EMBL/GenBank/DDBJ whole genome shotgun (WGS) entry which is preliminary data.</text>
</comment>
<dbReference type="KEGG" id="phet:94293991"/>
<dbReference type="GeneID" id="94293991"/>
<evidence type="ECO:0000313" key="1">
    <source>
        <dbReference type="EMBL" id="KAG5499423.1"/>
    </source>
</evidence>
<reference evidence="1 2" key="1">
    <citation type="submission" date="2021-02" db="EMBL/GenBank/DDBJ databases">
        <title>Porcisia hertigi Genome sequencing and assembly.</title>
        <authorList>
            <person name="Almutairi H."/>
            <person name="Gatherer D."/>
        </authorList>
    </citation>
    <scope>NUCLEOTIDE SEQUENCE [LARGE SCALE GENOMIC DNA]</scope>
    <source>
        <strain evidence="1 2">C119</strain>
    </source>
</reference>
<gene>
    <name evidence="1" type="ORF">JKF63_07986</name>
</gene>
<evidence type="ECO:0000313" key="2">
    <source>
        <dbReference type="Proteomes" id="UP000674318"/>
    </source>
</evidence>